<dbReference type="EMBL" id="AP028955">
    <property type="protein sequence ID" value="BET38854.1"/>
    <property type="molecule type" value="Genomic_DNA"/>
</dbReference>
<dbReference type="InterPro" id="IPR046457">
    <property type="entry name" value="PMI_typeI_cat"/>
</dbReference>
<evidence type="ECO:0000313" key="7">
    <source>
        <dbReference type="EMBL" id="BET38854.1"/>
    </source>
</evidence>
<keyword evidence="2" id="KW-0862">Zinc</keyword>
<dbReference type="InterPro" id="IPR014628">
    <property type="entry name" value="Man6P_isomerase_Firm_short"/>
</dbReference>
<dbReference type="PANTHER" id="PTHR42742:SF3">
    <property type="entry name" value="FRUCTOKINASE"/>
    <property type="match status" value="1"/>
</dbReference>
<dbReference type="PIRSF" id="PIRSF036894">
    <property type="entry name" value="PMI_Firm_short"/>
    <property type="match status" value="1"/>
</dbReference>
<gene>
    <name evidence="7" type="primary">manA</name>
    <name evidence="7" type="ORF">SAP269_14430</name>
</gene>
<feature type="domain" description="Phosphomannose isomerase type I catalytic" evidence="5">
    <location>
        <begin position="10"/>
        <end position="119"/>
    </location>
</feature>
<dbReference type="PANTHER" id="PTHR42742">
    <property type="entry name" value="TRANSCRIPTIONAL REPRESSOR MPRA"/>
    <property type="match status" value="1"/>
</dbReference>
<reference evidence="8" key="1">
    <citation type="journal article" date="2024" name="FEMS Microbiol. Lett.">
        <title>Genomic insights into Spiroplasma endosymbionts that induce male-killing and protective phenotypes in the pea aphid.</title>
        <authorList>
            <person name="Arai H."/>
            <person name="Legeai F."/>
            <person name="Kageyama D."/>
            <person name="Sugio A."/>
            <person name="Simon J.C."/>
        </authorList>
    </citation>
    <scope>NUCLEOTIDE SEQUENCE [LARGE SCALE GENOMIC DNA]</scope>
    <source>
        <strain evidence="8">sAp269</strain>
    </source>
</reference>
<dbReference type="InterPro" id="IPR011051">
    <property type="entry name" value="RmlC_Cupin_sf"/>
</dbReference>
<dbReference type="InterPro" id="IPR014710">
    <property type="entry name" value="RmlC-like_jellyroll"/>
</dbReference>
<dbReference type="Gene3D" id="2.60.120.10">
    <property type="entry name" value="Jelly Rolls"/>
    <property type="match status" value="2"/>
</dbReference>
<dbReference type="Pfam" id="PF21621">
    <property type="entry name" value="MPI_cupin_dom"/>
    <property type="match status" value="1"/>
</dbReference>
<dbReference type="CDD" id="cd07010">
    <property type="entry name" value="cupin_PMI_type_I_N_bac"/>
    <property type="match status" value="1"/>
</dbReference>
<evidence type="ECO:0000256" key="2">
    <source>
        <dbReference type="ARBA" id="ARBA00022833"/>
    </source>
</evidence>
<evidence type="ECO:0000256" key="3">
    <source>
        <dbReference type="ARBA" id="ARBA00029741"/>
    </source>
</evidence>
<protein>
    <recommendedName>
        <fullName evidence="3">Phosphohexomutase</fullName>
    </recommendedName>
    <alternativeName>
        <fullName evidence="4">Phosphomannose isomerase</fullName>
    </alternativeName>
</protein>
<dbReference type="GO" id="GO:0016853">
    <property type="term" value="F:isomerase activity"/>
    <property type="evidence" value="ECO:0007669"/>
    <property type="project" value="UniProtKB-KW"/>
</dbReference>
<dbReference type="SUPFAM" id="SSF51182">
    <property type="entry name" value="RmlC-like cupins"/>
    <property type="match status" value="1"/>
</dbReference>
<organism evidence="7 8">
    <name type="scientific">Spiroplasma ixodetis</name>
    <dbReference type="NCBI Taxonomy" id="2141"/>
    <lineage>
        <taxon>Bacteria</taxon>
        <taxon>Bacillati</taxon>
        <taxon>Mycoplasmatota</taxon>
        <taxon>Mollicutes</taxon>
        <taxon>Entomoplasmatales</taxon>
        <taxon>Spiroplasmataceae</taxon>
        <taxon>Spiroplasma</taxon>
    </lineage>
</organism>
<sequence length="315" mass="35937">MNNSTSQIIFLKPAFIRKLWGSQKLAHKFNFDLPKNTPIGEAWLVSAHPNGMSYVLNGEYKGLSLAELFKQQPSLFANLDSSGNVINKEYPLLTKILDANDSLSVQIHPDDKFAEKNHQCLGKTECWYILECLPKGKVILGHNAKTKDQFNQWLAKGQWHKLLKYIPIKKDQFIYVHSLKIHGLLAHTMVFELQQSSDITYRLYDYGRKDELGNLRNLHLKEASTIVLAPDLNSSEANGHDNYLVDNKFFKLIKLINEGIKHYSYPNTRWLQISVLDGNGIIDDTSIKKGESFILPNGYNDFCLSGNMLLMVAYC</sequence>
<dbReference type="Pfam" id="PF20511">
    <property type="entry name" value="PMI_typeI_cat"/>
    <property type="match status" value="1"/>
</dbReference>
<dbReference type="Proteomes" id="UP001473424">
    <property type="component" value="Chromosome"/>
</dbReference>
<keyword evidence="7" id="KW-0413">Isomerase</keyword>
<evidence type="ECO:0000259" key="5">
    <source>
        <dbReference type="Pfam" id="PF20511"/>
    </source>
</evidence>
<proteinExistence type="predicted"/>
<dbReference type="InterPro" id="IPR049071">
    <property type="entry name" value="MPI_cupin_dom"/>
</dbReference>
<feature type="domain" description="Mannose-6-phosphate isomerase cupin" evidence="6">
    <location>
        <begin position="268"/>
        <end position="314"/>
    </location>
</feature>
<keyword evidence="8" id="KW-1185">Reference proteome</keyword>
<evidence type="ECO:0000256" key="4">
    <source>
        <dbReference type="ARBA" id="ARBA00030762"/>
    </source>
</evidence>
<evidence type="ECO:0000313" key="8">
    <source>
        <dbReference type="Proteomes" id="UP001473424"/>
    </source>
</evidence>
<evidence type="ECO:0000259" key="6">
    <source>
        <dbReference type="Pfam" id="PF21621"/>
    </source>
</evidence>
<evidence type="ECO:0000256" key="1">
    <source>
        <dbReference type="ARBA" id="ARBA00022723"/>
    </source>
</evidence>
<dbReference type="InterPro" id="IPR051804">
    <property type="entry name" value="Carb_Metab_Reg_Kinase/Isom"/>
</dbReference>
<accession>A0ABM8JNH7</accession>
<keyword evidence="1" id="KW-0479">Metal-binding</keyword>
<dbReference type="RefSeq" id="WP_353305783.1">
    <property type="nucleotide sequence ID" value="NZ_AP028955.1"/>
</dbReference>
<name>A0ABM8JNH7_9MOLU</name>